<organism evidence="2 3">
    <name type="scientific">Candidatus Ozemobacter sibiricus</name>
    <dbReference type="NCBI Taxonomy" id="2268124"/>
    <lineage>
        <taxon>Bacteria</taxon>
        <taxon>Candidatus Ozemobacteria</taxon>
        <taxon>Candidatus Ozemobacterales</taxon>
        <taxon>Candidatus Ozemobacteraceae</taxon>
        <taxon>Candidatus Ozemobacter</taxon>
    </lineage>
</organism>
<evidence type="ECO:0000259" key="1">
    <source>
        <dbReference type="Pfam" id="PF01863"/>
    </source>
</evidence>
<dbReference type="GO" id="GO:0016787">
    <property type="term" value="F:hydrolase activity"/>
    <property type="evidence" value="ECO:0007669"/>
    <property type="project" value="UniProtKB-KW"/>
</dbReference>
<feature type="domain" description="YgjP-like metallopeptidase" evidence="1">
    <location>
        <begin position="16"/>
        <end position="169"/>
    </location>
</feature>
<proteinExistence type="predicted"/>
<dbReference type="Pfam" id="PF01863">
    <property type="entry name" value="YgjP-like"/>
    <property type="match status" value="1"/>
</dbReference>
<evidence type="ECO:0000313" key="3">
    <source>
        <dbReference type="Proteomes" id="UP000252355"/>
    </source>
</evidence>
<name>A0A367ZIE8_9BACT</name>
<dbReference type="EMBL" id="QOQW01000032">
    <property type="protein sequence ID" value="RCK77846.1"/>
    <property type="molecule type" value="Genomic_DNA"/>
</dbReference>
<sequence>MAARSHQSRSVAPRLLTEVPFLGQSLPIEMARSPLPLERVVEREGKLLLQIPACIPADHLAERVRHLAERWLRAQARHHLQQRVNDLAIRLNVTPGPLAVKDTRSRWGSCSARGNLSFNWRLIMAPPWIIDYLVAHELAHLRELNHSPRFWAVVRRVCPDYQSHRIWLRLAGERLMNW</sequence>
<dbReference type="Gene3D" id="3.30.2010.10">
    <property type="entry name" value="Metalloproteases ('zincins'), catalytic domain"/>
    <property type="match status" value="1"/>
</dbReference>
<dbReference type="InterPro" id="IPR053136">
    <property type="entry name" value="UTP_pyrophosphatase-like"/>
</dbReference>
<comment type="caution">
    <text evidence="2">The sequence shown here is derived from an EMBL/GenBank/DDBJ whole genome shotgun (WGS) entry which is preliminary data.</text>
</comment>
<dbReference type="PANTHER" id="PTHR30399:SF1">
    <property type="entry name" value="UTP PYROPHOSPHATASE"/>
    <property type="match status" value="1"/>
</dbReference>
<protein>
    <submittedName>
        <fullName evidence="2">Putative metal-dependent hydrolase</fullName>
    </submittedName>
</protein>
<dbReference type="CDD" id="cd07344">
    <property type="entry name" value="M48_yhfN_like"/>
    <property type="match status" value="1"/>
</dbReference>
<accession>A0A367ZIE8</accession>
<dbReference type="InterPro" id="IPR002725">
    <property type="entry name" value="YgjP-like_metallopeptidase"/>
</dbReference>
<keyword evidence="2" id="KW-0378">Hydrolase</keyword>
<evidence type="ECO:0000313" key="2">
    <source>
        <dbReference type="EMBL" id="RCK77846.1"/>
    </source>
</evidence>
<dbReference type="PANTHER" id="PTHR30399">
    <property type="entry name" value="UNCHARACTERIZED PROTEIN YGJP"/>
    <property type="match status" value="1"/>
</dbReference>
<dbReference type="AlphaFoldDB" id="A0A367ZIE8"/>
<dbReference type="Proteomes" id="UP000252355">
    <property type="component" value="Unassembled WGS sequence"/>
</dbReference>
<gene>
    <name evidence="2" type="ORF">OZSIB_2615</name>
</gene>
<reference evidence="2 3" key="1">
    <citation type="submission" date="2018-05" db="EMBL/GenBank/DDBJ databases">
        <title>A metagenomic window into the 2 km-deep terrestrial subsurface aquifer revealed taxonomically and functionally diverse microbial community comprising novel uncultured bacterial lineages.</title>
        <authorList>
            <person name="Kadnikov V.V."/>
            <person name="Mardanov A.V."/>
            <person name="Beletsky A.V."/>
            <person name="Banks D."/>
            <person name="Pimenov N.V."/>
            <person name="Frank Y.A."/>
            <person name="Karnachuk O.V."/>
            <person name="Ravin N.V."/>
        </authorList>
    </citation>
    <scope>NUCLEOTIDE SEQUENCE [LARGE SCALE GENOMIC DNA]</scope>
    <source>
        <strain evidence="2">BY5</strain>
    </source>
</reference>